<dbReference type="InterPro" id="IPR011004">
    <property type="entry name" value="Trimer_LpxA-like_sf"/>
</dbReference>
<name>A0A1H8BCC5_9PROT</name>
<evidence type="ECO:0000256" key="2">
    <source>
        <dbReference type="ARBA" id="ARBA00022600"/>
    </source>
</evidence>
<evidence type="ECO:0000256" key="1">
    <source>
        <dbReference type="ARBA" id="ARBA00010443"/>
    </source>
</evidence>
<dbReference type="Pfam" id="PF24894">
    <property type="entry name" value="Hexapep_GlmU"/>
    <property type="match status" value="1"/>
</dbReference>
<accession>A0A1H8BCC5</accession>
<reference evidence="12 13" key="1">
    <citation type="submission" date="2016-10" db="EMBL/GenBank/DDBJ databases">
        <authorList>
            <person name="de Groot N.N."/>
        </authorList>
    </citation>
    <scope>NUCLEOTIDE SEQUENCE [LARGE SCALE GENOMIC DNA]</scope>
    <source>
        <strain evidence="12 13">Nm22</strain>
    </source>
</reference>
<evidence type="ECO:0000256" key="8">
    <source>
        <dbReference type="ARBA" id="ARBA00023277"/>
    </source>
</evidence>
<evidence type="ECO:0000256" key="7">
    <source>
        <dbReference type="ARBA" id="ARBA00023056"/>
    </source>
</evidence>
<dbReference type="SUPFAM" id="SSF53448">
    <property type="entry name" value="Nucleotide-diphospho-sugar transferases"/>
    <property type="match status" value="1"/>
</dbReference>
<feature type="site" description="Could play a key role in the communication between the regulatory and the substrate sites" evidence="9">
    <location>
        <position position="102"/>
    </location>
</feature>
<dbReference type="PANTHER" id="PTHR43523">
    <property type="entry name" value="GLUCOSE-1-PHOSPHATE ADENYLYLTRANSFERASE-RELATED"/>
    <property type="match status" value="1"/>
</dbReference>
<proteinExistence type="inferred from homology"/>
<protein>
    <recommendedName>
        <fullName evidence="9">Glucose-1-phosphate adenylyltransferase</fullName>
        <ecNumber evidence="9">2.7.7.27</ecNumber>
    </recommendedName>
    <alternativeName>
        <fullName evidence="9">ADP-glucose pyrophosphorylase</fullName>
        <shortName evidence="9">ADPGlc PPase</shortName>
    </alternativeName>
    <alternativeName>
        <fullName evidence="9">ADP-glucose synthase</fullName>
    </alternativeName>
</protein>
<dbReference type="RefSeq" id="WP_090627576.1">
    <property type="nucleotide sequence ID" value="NZ_FOCP01000002.1"/>
</dbReference>
<feature type="site" description="Could play a key role in the communication between the regulatory and the substrate sites" evidence="9">
    <location>
        <position position="64"/>
    </location>
</feature>
<dbReference type="SUPFAM" id="SSF51161">
    <property type="entry name" value="Trimeric LpxA-like enzymes"/>
    <property type="match status" value="1"/>
</dbReference>
<dbReference type="CDD" id="cd04651">
    <property type="entry name" value="LbH_G1P_AT_C"/>
    <property type="match status" value="1"/>
</dbReference>
<comment type="subunit">
    <text evidence="9">Homotetramer.</text>
</comment>
<dbReference type="CDD" id="cd02508">
    <property type="entry name" value="ADP_Glucose_PP"/>
    <property type="match status" value="1"/>
</dbReference>
<dbReference type="InterPro" id="IPR005835">
    <property type="entry name" value="NTP_transferase_dom"/>
</dbReference>
<evidence type="ECO:0000259" key="11">
    <source>
        <dbReference type="Pfam" id="PF24894"/>
    </source>
</evidence>
<evidence type="ECO:0000256" key="5">
    <source>
        <dbReference type="ARBA" id="ARBA00022741"/>
    </source>
</evidence>
<dbReference type="Gene3D" id="2.160.10.10">
    <property type="entry name" value="Hexapeptide repeat proteins"/>
    <property type="match status" value="1"/>
</dbReference>
<feature type="domain" description="Nucleotidyl transferase" evidence="10">
    <location>
        <begin position="12"/>
        <end position="279"/>
    </location>
</feature>
<gene>
    <name evidence="9" type="primary">glgC</name>
    <name evidence="12" type="ORF">SAMN05216325_102203</name>
</gene>
<dbReference type="GO" id="GO:0005524">
    <property type="term" value="F:ATP binding"/>
    <property type="evidence" value="ECO:0007669"/>
    <property type="project" value="UniProtKB-KW"/>
</dbReference>
<feature type="binding site" evidence="9">
    <location>
        <position position="201"/>
    </location>
    <ligand>
        <name>alpha-D-glucose 1-phosphate</name>
        <dbReference type="ChEBI" id="CHEBI:58601"/>
    </ligand>
</feature>
<keyword evidence="3 9" id="KW-0808">Transferase</keyword>
<dbReference type="PANTHER" id="PTHR43523:SF2">
    <property type="entry name" value="GLUCOSE-1-PHOSPHATE ADENYLYLTRANSFERASE"/>
    <property type="match status" value="1"/>
</dbReference>
<comment type="function">
    <text evidence="9">Involved in the biosynthesis of ADP-glucose, a building block required for the elongation reactions to produce glycogen. Catalyzes the reaction between ATP and alpha-D-glucose 1-phosphate (G1P) to produce pyrophosphate and ADP-Glc.</text>
</comment>
<comment type="similarity">
    <text evidence="1 9">Belongs to the bacterial/plant glucose-1-phosphate adenylyltransferase family.</text>
</comment>
<comment type="caution">
    <text evidence="9">Lacks conserved residue(s) required for the propagation of feature annotation.</text>
</comment>
<dbReference type="AlphaFoldDB" id="A0A1H8BCC5"/>
<dbReference type="OrthoDB" id="9801810at2"/>
<comment type="catalytic activity">
    <reaction evidence="9">
        <text>alpha-D-glucose 1-phosphate + ATP + H(+) = ADP-alpha-D-glucose + diphosphate</text>
        <dbReference type="Rhea" id="RHEA:12120"/>
        <dbReference type="ChEBI" id="CHEBI:15378"/>
        <dbReference type="ChEBI" id="CHEBI:30616"/>
        <dbReference type="ChEBI" id="CHEBI:33019"/>
        <dbReference type="ChEBI" id="CHEBI:57498"/>
        <dbReference type="ChEBI" id="CHEBI:58601"/>
        <dbReference type="EC" id="2.7.7.27"/>
    </reaction>
</comment>
<keyword evidence="6 9" id="KW-0067">ATP-binding</keyword>
<evidence type="ECO:0000313" key="12">
    <source>
        <dbReference type="EMBL" id="SEM80493.1"/>
    </source>
</evidence>
<evidence type="ECO:0000256" key="3">
    <source>
        <dbReference type="ARBA" id="ARBA00022679"/>
    </source>
</evidence>
<evidence type="ECO:0000256" key="9">
    <source>
        <dbReference type="HAMAP-Rule" id="MF_00624"/>
    </source>
</evidence>
<dbReference type="PROSITE" id="PS00809">
    <property type="entry name" value="ADP_GLC_PYROPHOSPH_2"/>
    <property type="match status" value="1"/>
</dbReference>
<dbReference type="Pfam" id="PF00483">
    <property type="entry name" value="NTP_transferase"/>
    <property type="match status" value="1"/>
</dbReference>
<dbReference type="InterPro" id="IPR029044">
    <property type="entry name" value="Nucleotide-diphossugar_trans"/>
</dbReference>
<dbReference type="Proteomes" id="UP000199459">
    <property type="component" value="Unassembled WGS sequence"/>
</dbReference>
<keyword evidence="2 9" id="KW-0321">Glycogen metabolism</keyword>
<sequence>MKELRSQPKIMAFVMAGGEGSRLQPLTEKRCKPGVPFGGRYRIVDFVLSNLINSEIRSIYLLVQYKSQSLIEHIRRAWTISPLLPEHFVTVVPPQMHRGKSWFTGTADSVYQNLSLIKEHQPDLVVVFGADHIYRMDIRQMVRFHIQRCADVSLAALPVPIEQSSSFGIIEADTDGRVKGFQEKPAHPREIPTDPSRAYASMGNYIFNTAVLIEALEVLHQREETDFGRHMLPMLLQSHRLFAYDFASNEVPGIKSYEEKSYWRDVGTLDAYFEAHFDVLGMEPRFDAFNPQWPVYSSGYPGPVARVIGGRIDNSLLGAATVINDANVRNCIIRRESVIEPGAELEDCIIMDYVRICRGAKLRRVIVDRHNIIEAGARIGFDPEEDRRRYHVTPTGLVVVPLGEISYFARNSRGKGPGYNE</sequence>
<organism evidence="12 13">
    <name type="scientific">Nitrosomonas marina</name>
    <dbReference type="NCBI Taxonomy" id="917"/>
    <lineage>
        <taxon>Bacteria</taxon>
        <taxon>Pseudomonadati</taxon>
        <taxon>Pseudomonadota</taxon>
        <taxon>Betaproteobacteria</taxon>
        <taxon>Nitrosomonadales</taxon>
        <taxon>Nitrosomonadaceae</taxon>
        <taxon>Nitrosomonas</taxon>
    </lineage>
</organism>
<feature type="binding site" evidence="9">
    <location>
        <position position="168"/>
    </location>
    <ligand>
        <name>alpha-D-glucose 1-phosphate</name>
        <dbReference type="ChEBI" id="CHEBI:58601"/>
    </ligand>
</feature>
<dbReference type="UniPathway" id="UPA00164"/>
<feature type="binding site" evidence="9">
    <location>
        <begin position="183"/>
        <end position="184"/>
    </location>
    <ligand>
        <name>alpha-D-glucose 1-phosphate</name>
        <dbReference type="ChEBI" id="CHEBI:58601"/>
    </ligand>
</feature>
<evidence type="ECO:0000259" key="10">
    <source>
        <dbReference type="Pfam" id="PF00483"/>
    </source>
</evidence>
<dbReference type="STRING" id="917.SAMN05216326_11713"/>
<dbReference type="HAMAP" id="MF_00624">
    <property type="entry name" value="GlgC"/>
    <property type="match status" value="1"/>
</dbReference>
<dbReference type="NCBIfam" id="NF002023">
    <property type="entry name" value="PRK00844.1"/>
    <property type="match status" value="1"/>
</dbReference>
<feature type="domain" description="Glucose-1-phosphate adenylyltransferase/Bifunctional protein GlmU-like C-terminal hexapeptide" evidence="11">
    <location>
        <begin position="310"/>
        <end position="400"/>
    </location>
</feature>
<keyword evidence="7 9" id="KW-0320">Glycogen biosynthesis</keyword>
<dbReference type="InterPro" id="IPR056818">
    <property type="entry name" value="GlmU/GlgC-like_hexapep"/>
</dbReference>
<dbReference type="GO" id="GO:0008878">
    <property type="term" value="F:glucose-1-phosphate adenylyltransferase activity"/>
    <property type="evidence" value="ECO:0007669"/>
    <property type="project" value="UniProtKB-UniRule"/>
</dbReference>
<evidence type="ECO:0000256" key="6">
    <source>
        <dbReference type="ARBA" id="ARBA00022840"/>
    </source>
</evidence>
<evidence type="ECO:0000256" key="4">
    <source>
        <dbReference type="ARBA" id="ARBA00022695"/>
    </source>
</evidence>
<dbReference type="EC" id="2.7.7.27" evidence="9"/>
<dbReference type="Gene3D" id="3.90.550.10">
    <property type="entry name" value="Spore Coat Polysaccharide Biosynthesis Protein SpsA, Chain A"/>
    <property type="match status" value="1"/>
</dbReference>
<evidence type="ECO:0000313" key="13">
    <source>
        <dbReference type="Proteomes" id="UP000199459"/>
    </source>
</evidence>
<dbReference type="InterPro" id="IPR023049">
    <property type="entry name" value="GlgC_bac"/>
</dbReference>
<keyword evidence="8 9" id="KW-0119">Carbohydrate metabolism</keyword>
<comment type="pathway">
    <text evidence="9">Glycan biosynthesis; glycogen biosynthesis.</text>
</comment>
<dbReference type="GO" id="GO:0005978">
    <property type="term" value="P:glycogen biosynthetic process"/>
    <property type="evidence" value="ECO:0007669"/>
    <property type="project" value="UniProtKB-UniRule"/>
</dbReference>
<keyword evidence="5 9" id="KW-0547">Nucleotide-binding</keyword>
<dbReference type="InterPro" id="IPR005836">
    <property type="entry name" value="ADP_Glu_pyroP_CS"/>
</dbReference>
<keyword evidence="4 9" id="KW-0548">Nucleotidyltransferase</keyword>
<dbReference type="EMBL" id="FOCP01000002">
    <property type="protein sequence ID" value="SEM80493.1"/>
    <property type="molecule type" value="Genomic_DNA"/>
</dbReference>
<dbReference type="InterPro" id="IPR011831">
    <property type="entry name" value="ADP-Glc_PPase"/>
</dbReference>